<dbReference type="InterPro" id="IPR011701">
    <property type="entry name" value="MFS"/>
</dbReference>
<comment type="similarity">
    <text evidence="2">Belongs to the SLC43A transporter (TC 2.A.1.44) family.</text>
</comment>
<dbReference type="AlphaFoldDB" id="A0A165GQ13"/>
<evidence type="ECO:0000256" key="4">
    <source>
        <dbReference type="ARBA" id="ARBA00022692"/>
    </source>
</evidence>
<proteinExistence type="inferred from homology"/>
<dbReference type="Pfam" id="PF07690">
    <property type="entry name" value="MFS_1"/>
    <property type="match status" value="1"/>
</dbReference>
<dbReference type="STRING" id="1328760.A0A165GQ13"/>
<dbReference type="OrthoDB" id="330047at2759"/>
<dbReference type="GO" id="GO:0000329">
    <property type="term" value="C:fungal-type vacuole membrane"/>
    <property type="evidence" value="ECO:0007669"/>
    <property type="project" value="TreeGrafter"/>
</dbReference>
<accession>A0A165GQ13</accession>
<dbReference type="SUPFAM" id="SSF103473">
    <property type="entry name" value="MFS general substrate transporter"/>
    <property type="match status" value="1"/>
</dbReference>
<feature type="transmembrane region" description="Helical" evidence="7">
    <location>
        <begin position="391"/>
        <end position="412"/>
    </location>
</feature>
<evidence type="ECO:0000313" key="8">
    <source>
        <dbReference type="EMBL" id="KZF22454.1"/>
    </source>
</evidence>
<evidence type="ECO:0000256" key="1">
    <source>
        <dbReference type="ARBA" id="ARBA00004141"/>
    </source>
</evidence>
<keyword evidence="6 7" id="KW-0472">Membrane</keyword>
<dbReference type="Proteomes" id="UP000076632">
    <property type="component" value="Unassembled WGS sequence"/>
</dbReference>
<feature type="transmembrane region" description="Helical" evidence="7">
    <location>
        <begin position="169"/>
        <end position="189"/>
    </location>
</feature>
<feature type="transmembrane region" description="Helical" evidence="7">
    <location>
        <begin position="114"/>
        <end position="133"/>
    </location>
</feature>
<evidence type="ECO:0000313" key="9">
    <source>
        <dbReference type="Proteomes" id="UP000076632"/>
    </source>
</evidence>
<evidence type="ECO:0000256" key="7">
    <source>
        <dbReference type="SAM" id="Phobius"/>
    </source>
</evidence>
<feature type="transmembrane region" description="Helical" evidence="7">
    <location>
        <begin position="139"/>
        <end position="162"/>
    </location>
</feature>
<feature type="transmembrane region" description="Helical" evidence="7">
    <location>
        <begin position="418"/>
        <end position="451"/>
    </location>
</feature>
<keyword evidence="5 7" id="KW-1133">Transmembrane helix</keyword>
<gene>
    <name evidence="8" type="ORF">L228DRAFT_153321</name>
</gene>
<dbReference type="FunCoup" id="A0A165GQ13">
    <property type="interactions" value="51"/>
</dbReference>
<evidence type="ECO:0000256" key="5">
    <source>
        <dbReference type="ARBA" id="ARBA00022989"/>
    </source>
</evidence>
<dbReference type="PANTHER" id="PTHR20772">
    <property type="entry name" value="PROTEIN FMP42"/>
    <property type="match status" value="1"/>
</dbReference>
<keyword evidence="4 7" id="KW-0812">Transmembrane</keyword>
<dbReference type="OMA" id="CNILQQV"/>
<feature type="transmembrane region" description="Helical" evidence="7">
    <location>
        <begin position="201"/>
        <end position="224"/>
    </location>
</feature>
<keyword evidence="9" id="KW-1185">Reference proteome</keyword>
<feature type="transmembrane region" description="Helical" evidence="7">
    <location>
        <begin position="507"/>
        <end position="530"/>
    </location>
</feature>
<evidence type="ECO:0000256" key="6">
    <source>
        <dbReference type="ARBA" id="ARBA00023136"/>
    </source>
</evidence>
<dbReference type="InterPro" id="IPR036259">
    <property type="entry name" value="MFS_trans_sf"/>
</dbReference>
<comment type="subcellular location">
    <subcellularLocation>
        <location evidence="1">Membrane</location>
        <topology evidence="1">Multi-pass membrane protein</topology>
    </subcellularLocation>
</comment>
<evidence type="ECO:0000256" key="3">
    <source>
        <dbReference type="ARBA" id="ARBA00022448"/>
    </source>
</evidence>
<dbReference type="EMBL" id="KV407459">
    <property type="protein sequence ID" value="KZF22454.1"/>
    <property type="molecule type" value="Genomic_DNA"/>
</dbReference>
<dbReference type="Gene3D" id="1.20.1250.20">
    <property type="entry name" value="MFS general substrate transporter like domains"/>
    <property type="match status" value="1"/>
</dbReference>
<protein>
    <submittedName>
        <fullName evidence="8">MFS general substrate transporter</fullName>
    </submittedName>
</protein>
<dbReference type="GO" id="GO:0022857">
    <property type="term" value="F:transmembrane transporter activity"/>
    <property type="evidence" value="ECO:0007669"/>
    <property type="project" value="InterPro"/>
</dbReference>
<dbReference type="GeneID" id="28894441"/>
<dbReference type="RefSeq" id="XP_018188009.1">
    <property type="nucleotide sequence ID" value="XM_018329304.1"/>
</dbReference>
<feature type="transmembrane region" description="Helical" evidence="7">
    <location>
        <begin position="346"/>
        <end position="371"/>
    </location>
</feature>
<keyword evidence="3" id="KW-0813">Transport</keyword>
<feature type="transmembrane region" description="Helical" evidence="7">
    <location>
        <begin position="236"/>
        <end position="254"/>
    </location>
</feature>
<evidence type="ECO:0000256" key="2">
    <source>
        <dbReference type="ARBA" id="ARBA00006595"/>
    </source>
</evidence>
<organism evidence="8 9">
    <name type="scientific">Xylona heveae (strain CBS 132557 / TC161)</name>
    <dbReference type="NCBI Taxonomy" id="1328760"/>
    <lineage>
        <taxon>Eukaryota</taxon>
        <taxon>Fungi</taxon>
        <taxon>Dikarya</taxon>
        <taxon>Ascomycota</taxon>
        <taxon>Pezizomycotina</taxon>
        <taxon>Xylonomycetes</taxon>
        <taxon>Xylonales</taxon>
        <taxon>Xylonaceae</taxon>
        <taxon>Xylona</taxon>
    </lineage>
</organism>
<sequence length="559" mass="62022">MSLGERAGSLASYEHGRGLSPTGSQRRKLSFNPLDSWVLPTAPQEPLTAFETSATKRLCQVIAAVVYCLFAAGIVFGFAALKPVLIERGVYRDRCTQDELDEHVRVCYGQEIRLNFMFTLAVVATNVVALPVGTVLDRFGPRICGIIGCVFLTIGALAFAFAENLSFDGYIPGYLFLALGGPFVFIPSFQLSNTFPRHSGLILSMLTGAFDASSAGFLVYRLIYRASNRVFSPKKFFLCYLVVPAFILIAQIFLMPKESYKTVSEILKEAEEEEATDAATDQVEEDEAAVRARAERRVRRESRVSEVTSLLSTKDAERQHQREERKEAISGIWGAMHGRTAWQQIWSFWFLLITLFTVIQMTRINFFVATIRSQYEYLFKSWQKAVKINEFFDIALPLGGLVSVPFVGVILDNLSTPIVLTLLVGCAILIGVLGLFGAMWTAYLNIILFVVYRPFYYTTVSDYAAKVFGFQTFGKVYGLIICLAGLFNFTESGLDALTHRVFHNNPVSVNLILLGLAAIVGSCLVGFVTYKARTIRRSQLEDEAEGASEQLMPGASDSA</sequence>
<name>A0A165GQ13_XYLHT</name>
<dbReference type="PANTHER" id="PTHR20772:SF2">
    <property type="entry name" value="PROTEIN FMP42"/>
    <property type="match status" value="1"/>
</dbReference>
<reference evidence="8 9" key="1">
    <citation type="journal article" date="2016" name="Fungal Biol.">
        <title>The genome of Xylona heveae provides a window into fungal endophytism.</title>
        <authorList>
            <person name="Gazis R."/>
            <person name="Kuo A."/>
            <person name="Riley R."/>
            <person name="LaButti K."/>
            <person name="Lipzen A."/>
            <person name="Lin J."/>
            <person name="Amirebrahimi M."/>
            <person name="Hesse C.N."/>
            <person name="Spatafora J.W."/>
            <person name="Henrissat B."/>
            <person name="Hainaut M."/>
            <person name="Grigoriev I.V."/>
            <person name="Hibbett D.S."/>
        </authorList>
    </citation>
    <scope>NUCLEOTIDE SEQUENCE [LARGE SCALE GENOMIC DNA]</scope>
    <source>
        <strain evidence="8 9">TC161</strain>
    </source>
</reference>
<dbReference type="InParanoid" id="A0A165GQ13"/>
<feature type="transmembrane region" description="Helical" evidence="7">
    <location>
        <begin position="61"/>
        <end position="81"/>
    </location>
</feature>
<dbReference type="InterPro" id="IPR052599">
    <property type="entry name" value="SLC43A_AATransporter"/>
</dbReference>
<feature type="transmembrane region" description="Helical" evidence="7">
    <location>
        <begin position="463"/>
        <end position="487"/>
    </location>
</feature>